<keyword evidence="2" id="KW-0238">DNA-binding</keyword>
<evidence type="ECO:0008006" key="6">
    <source>
        <dbReference type="Google" id="ProtNLM"/>
    </source>
</evidence>
<dbReference type="EMBL" id="KL363246">
    <property type="protein sequence ID" value="KFD50887.1"/>
    <property type="molecule type" value="Genomic_DNA"/>
</dbReference>
<keyword evidence="5" id="KW-1185">Reference proteome</keyword>
<name>A0A085M0Z1_9BILA</name>
<dbReference type="Proteomes" id="UP000030764">
    <property type="component" value="Unassembled WGS sequence"/>
</dbReference>
<dbReference type="FunFam" id="3.30.2450.30:FF:000003">
    <property type="entry name" value="Histone acetyltransferase"/>
    <property type="match status" value="1"/>
</dbReference>
<dbReference type="Gene3D" id="3.30.2450.30">
    <property type="match status" value="1"/>
</dbReference>
<evidence type="ECO:0000256" key="1">
    <source>
        <dbReference type="ARBA" id="ARBA00009251"/>
    </source>
</evidence>
<dbReference type="InterPro" id="IPR006628">
    <property type="entry name" value="PUR-bd_fam"/>
</dbReference>
<comment type="similarity">
    <text evidence="1">Belongs to the PUR DNA-binding protein family.</text>
</comment>
<dbReference type="SMART" id="SM00712">
    <property type="entry name" value="PUR"/>
    <property type="match status" value="3"/>
</dbReference>
<dbReference type="Gene3D" id="3.10.450.700">
    <property type="match status" value="1"/>
</dbReference>
<dbReference type="GO" id="GO:0000977">
    <property type="term" value="F:RNA polymerase II transcription regulatory region sequence-specific DNA binding"/>
    <property type="evidence" value="ECO:0007669"/>
    <property type="project" value="InterPro"/>
</dbReference>
<evidence type="ECO:0000256" key="3">
    <source>
        <dbReference type="SAM" id="MobiDB-lite"/>
    </source>
</evidence>
<protein>
    <recommendedName>
        <fullName evidence="6">PurA ssDNA and RNA-binding protein</fullName>
    </recommendedName>
</protein>
<dbReference type="AlphaFoldDB" id="A0A085M0Z1"/>
<feature type="region of interest" description="Disordered" evidence="3">
    <location>
        <begin position="304"/>
        <end position="335"/>
    </location>
</feature>
<reference evidence="4 5" key="1">
    <citation type="journal article" date="2014" name="Nat. Genet.">
        <title>Genome and transcriptome of the porcine whipworm Trichuris suis.</title>
        <authorList>
            <person name="Jex A.R."/>
            <person name="Nejsum P."/>
            <person name="Schwarz E.M."/>
            <person name="Hu L."/>
            <person name="Young N.D."/>
            <person name="Hall R.S."/>
            <person name="Korhonen P.K."/>
            <person name="Liao S."/>
            <person name="Thamsborg S."/>
            <person name="Xia J."/>
            <person name="Xu P."/>
            <person name="Wang S."/>
            <person name="Scheerlinck J.P."/>
            <person name="Hofmann A."/>
            <person name="Sternberg P.W."/>
            <person name="Wang J."/>
            <person name="Gasser R.B."/>
        </authorList>
    </citation>
    <scope>NUCLEOTIDE SEQUENCE [LARGE SCALE GENOMIC DNA]</scope>
    <source>
        <strain evidence="4">DCEP-RM93M</strain>
    </source>
</reference>
<dbReference type="PANTHER" id="PTHR12611">
    <property type="entry name" value="PUR-TRANSCRIPTIONAL ACTIVATOR"/>
    <property type="match status" value="1"/>
</dbReference>
<dbReference type="GO" id="GO:0005634">
    <property type="term" value="C:nucleus"/>
    <property type="evidence" value="ECO:0007669"/>
    <property type="project" value="TreeGrafter"/>
</dbReference>
<proteinExistence type="inferred from homology"/>
<evidence type="ECO:0000313" key="4">
    <source>
        <dbReference type="EMBL" id="KFD50887.1"/>
    </source>
</evidence>
<organism evidence="4 5">
    <name type="scientific">Trichuris suis</name>
    <name type="common">pig whipworm</name>
    <dbReference type="NCBI Taxonomy" id="68888"/>
    <lineage>
        <taxon>Eukaryota</taxon>
        <taxon>Metazoa</taxon>
        <taxon>Ecdysozoa</taxon>
        <taxon>Nematoda</taxon>
        <taxon>Enoplea</taxon>
        <taxon>Dorylaimia</taxon>
        <taxon>Trichinellida</taxon>
        <taxon>Trichuridae</taxon>
        <taxon>Trichuris</taxon>
    </lineage>
</organism>
<dbReference type="Pfam" id="PF04845">
    <property type="entry name" value="PurA"/>
    <property type="match status" value="1"/>
</dbReference>
<gene>
    <name evidence="4" type="ORF">M513_08200</name>
</gene>
<evidence type="ECO:0000313" key="5">
    <source>
        <dbReference type="Proteomes" id="UP000030764"/>
    </source>
</evidence>
<sequence length="335" mass="38003">MTAGGCLVQRRPGCSAEENAVLPKRGLRSFIYRSFLVSGLCRNKGVPDCFWWLVLKLYCPQRCSVGRLPLLPISMADESPAEGVVRDEEELASRMLQIQSKRFYIDVKQNRRGRFMKIAEVGVGGRKSRVFMSVKAVSEFKKRLINMENYYKEIGTSQESEAVESKKQNGPSSLLKSDVIYQENRRYYLDFKENSRGKFLRVTQTVSRLPGPRSQIAIPAEGMQKLREALDEFQASLPESIRIRTDNKVFYCDVRQNRRGVFMRISEVRAEVRSVISVPEKGWIRFRNYFMDVCEEMAKLHTNGGSENAVEGEASTESAGADSSEAGEHVPVANN</sequence>
<dbReference type="GO" id="GO:0032422">
    <property type="term" value="F:purine-rich negative regulatory element binding"/>
    <property type="evidence" value="ECO:0007669"/>
    <property type="project" value="InterPro"/>
</dbReference>
<accession>A0A085M0Z1</accession>
<dbReference type="PANTHER" id="PTHR12611:SF0">
    <property type="entry name" value="PURINE-RICH BINDING PROTEIN-ALPHA, ISOFORM B"/>
    <property type="match status" value="1"/>
</dbReference>
<dbReference type="GO" id="GO:0000981">
    <property type="term" value="F:DNA-binding transcription factor activity, RNA polymerase II-specific"/>
    <property type="evidence" value="ECO:0007669"/>
    <property type="project" value="TreeGrafter"/>
</dbReference>
<evidence type="ECO:0000256" key="2">
    <source>
        <dbReference type="ARBA" id="ARBA00023125"/>
    </source>
</evidence>